<dbReference type="VEuPathDB" id="VectorBase:PHUM509450"/>
<organism>
    <name type="scientific">Pediculus humanus subsp. corporis</name>
    <name type="common">Body louse</name>
    <dbReference type="NCBI Taxonomy" id="121224"/>
    <lineage>
        <taxon>Eukaryota</taxon>
        <taxon>Metazoa</taxon>
        <taxon>Ecdysozoa</taxon>
        <taxon>Arthropoda</taxon>
        <taxon>Hexapoda</taxon>
        <taxon>Insecta</taxon>
        <taxon>Pterygota</taxon>
        <taxon>Neoptera</taxon>
        <taxon>Paraneoptera</taxon>
        <taxon>Psocodea</taxon>
        <taxon>Troctomorpha</taxon>
        <taxon>Phthiraptera</taxon>
        <taxon>Anoplura</taxon>
        <taxon>Pediculidae</taxon>
        <taxon>Pediculus</taxon>
    </lineage>
</organism>
<dbReference type="STRING" id="121224.E0VY54"/>
<dbReference type="GO" id="GO:0004607">
    <property type="term" value="F:phosphatidylcholine-sterol O-acyltransferase activity"/>
    <property type="evidence" value="ECO:0007669"/>
    <property type="project" value="UniProtKB-EC"/>
</dbReference>
<dbReference type="CTD" id="8233030"/>
<evidence type="ECO:0000313" key="4">
    <source>
        <dbReference type="Proteomes" id="UP000009046"/>
    </source>
</evidence>
<accession>E0VY54</accession>
<gene>
    <name evidence="3" type="primary">8233030</name>
    <name evidence="2" type="ORF">Phum_PHUM509450</name>
</gene>
<protein>
    <submittedName>
        <fullName evidence="2">1-O-acylceramide synthase, putative</fullName>
        <ecNumber evidence="2">2.3.1.43</ecNumber>
    </submittedName>
</protein>
<dbReference type="EMBL" id="DS235843">
    <property type="protein sequence ID" value="EEB18310.1"/>
    <property type="molecule type" value="Genomic_DNA"/>
</dbReference>
<keyword evidence="1" id="KW-0732">Signal</keyword>
<dbReference type="InterPro" id="IPR003386">
    <property type="entry name" value="LACT/PDAT_acylTrfase"/>
</dbReference>
<proteinExistence type="predicted"/>
<dbReference type="EMBL" id="AAZO01006200">
    <property type="status" value="NOT_ANNOTATED_CDS"/>
    <property type="molecule type" value="Genomic_DNA"/>
</dbReference>
<keyword evidence="4" id="KW-1185">Reference proteome</keyword>
<dbReference type="GeneID" id="8233030"/>
<dbReference type="Proteomes" id="UP000009046">
    <property type="component" value="Unassembled WGS sequence"/>
</dbReference>
<dbReference type="SUPFAM" id="SSF53474">
    <property type="entry name" value="alpha/beta-Hydrolases"/>
    <property type="match status" value="1"/>
</dbReference>
<dbReference type="AlphaFoldDB" id="E0VY54"/>
<dbReference type="EnsemblMetazoa" id="PHUM509450-RA">
    <property type="protein sequence ID" value="PHUM509450-PA"/>
    <property type="gene ID" value="PHUM509450"/>
</dbReference>
<dbReference type="FunCoup" id="E0VY54">
    <property type="interactions" value="149"/>
</dbReference>
<dbReference type="RefSeq" id="XP_002431048.1">
    <property type="nucleotide sequence ID" value="XM_002431003.1"/>
</dbReference>
<dbReference type="GO" id="GO:0006629">
    <property type="term" value="P:lipid metabolic process"/>
    <property type="evidence" value="ECO:0007669"/>
    <property type="project" value="InterPro"/>
</dbReference>
<dbReference type="PANTHER" id="PTHR11440">
    <property type="entry name" value="LECITHIN-CHOLESTEROL ACYLTRANSFERASE-RELATED"/>
    <property type="match status" value="1"/>
</dbReference>
<dbReference type="eggNOG" id="KOG2369">
    <property type="taxonomic scope" value="Eukaryota"/>
</dbReference>
<feature type="chain" id="PRO_5011412850" evidence="1">
    <location>
        <begin position="25"/>
        <end position="406"/>
    </location>
</feature>
<dbReference type="Pfam" id="PF02450">
    <property type="entry name" value="LCAT"/>
    <property type="match status" value="1"/>
</dbReference>
<dbReference type="EC" id="2.3.1.43" evidence="2"/>
<reference evidence="3" key="3">
    <citation type="submission" date="2021-02" db="UniProtKB">
        <authorList>
            <consortium name="EnsemblMetazoa"/>
        </authorList>
    </citation>
    <scope>IDENTIFICATION</scope>
    <source>
        <strain evidence="3">USDA</strain>
    </source>
</reference>
<name>E0VY54_PEDHC</name>
<dbReference type="OMA" id="QMTPPGV"/>
<dbReference type="KEGG" id="phu:Phum_PHUM509450"/>
<dbReference type="OrthoDB" id="190846at2759"/>
<evidence type="ECO:0000256" key="1">
    <source>
        <dbReference type="SAM" id="SignalP"/>
    </source>
</evidence>
<evidence type="ECO:0000313" key="3">
    <source>
        <dbReference type="EnsemblMetazoa" id="PHUM509450-PA"/>
    </source>
</evidence>
<reference evidence="2" key="2">
    <citation type="submission" date="2007-04" db="EMBL/GenBank/DDBJ databases">
        <title>The genome of the human body louse.</title>
        <authorList>
            <consortium name="The Human Body Louse Genome Consortium"/>
            <person name="Kirkness E."/>
            <person name="Walenz B."/>
            <person name="Hass B."/>
            <person name="Bruggner R."/>
            <person name="Strausberg R."/>
        </authorList>
    </citation>
    <scope>NUCLEOTIDE SEQUENCE</scope>
    <source>
        <strain evidence="2">USDA</strain>
    </source>
</reference>
<keyword evidence="2" id="KW-0012">Acyltransferase</keyword>
<evidence type="ECO:0000313" key="2">
    <source>
        <dbReference type="EMBL" id="EEB18310.1"/>
    </source>
</evidence>
<sequence length="406" mass="46265">MFNLLNQCVIGFILIVLCIQLCSSSIRYPVILIPGDGGSQINAKLNKTTYVHYVCRTKTSDYFNLWLNLELLVPVVIDCWVDNIKLRYDNNTRTTYNTEGVETEIPGFGNSSVVEWIDPSKASPGAYYKDIAQALVSKGYVRDLNIRGAPYDFRKGPNENQDYFTKLIQLVEETYAMNGNKSVVLIAHSMGGPMAYSMLQKVNQKWKDKYIKALVGLSGAWGGAVKALKVYTVGDNLGTYVLKESIVKEMQISSPSLAWLMPSKLFWKENEILIQTFQKNYTVNNYEDFFKDINFEVGWEMFKDVSPFRDHFEPPGVEVHCLHGYGVDTTEKLVYTKPNDFPSNYPSLIKGDGDGTVNRRSLEACIHWQTMQSQKVFHVAFPKLNHMNILRDDNVLNYLFTVLKIV</sequence>
<dbReference type="InterPro" id="IPR029058">
    <property type="entry name" value="AB_hydrolase_fold"/>
</dbReference>
<dbReference type="Gene3D" id="3.40.50.1820">
    <property type="entry name" value="alpha/beta hydrolase"/>
    <property type="match status" value="2"/>
</dbReference>
<feature type="signal peptide" evidence="1">
    <location>
        <begin position="1"/>
        <end position="24"/>
    </location>
</feature>
<reference evidence="2" key="1">
    <citation type="submission" date="2007-04" db="EMBL/GenBank/DDBJ databases">
        <title>Annotation of Pediculus humanus corporis strain USDA.</title>
        <authorList>
            <person name="Kirkness E."/>
            <person name="Hannick L."/>
            <person name="Hass B."/>
            <person name="Bruggner R."/>
            <person name="Lawson D."/>
            <person name="Bidwell S."/>
            <person name="Joardar V."/>
            <person name="Caler E."/>
            <person name="Walenz B."/>
            <person name="Inman J."/>
            <person name="Schobel S."/>
            <person name="Galinsky K."/>
            <person name="Amedeo P."/>
            <person name="Strausberg R."/>
        </authorList>
    </citation>
    <scope>NUCLEOTIDE SEQUENCE</scope>
    <source>
        <strain evidence="2">USDA</strain>
    </source>
</reference>
<keyword evidence="2" id="KW-0808">Transferase</keyword>
<dbReference type="HOGENOM" id="CLU_037070_2_1_1"/>
<dbReference type="InParanoid" id="E0VY54"/>